<comment type="caution">
    <text evidence="3">The sequence shown here is derived from an EMBL/GenBank/DDBJ whole genome shotgun (WGS) entry which is preliminary data.</text>
</comment>
<gene>
    <name evidence="3" type="ORF">CYNAS_LOCUS15185</name>
</gene>
<dbReference type="AlphaFoldDB" id="A0AA36MB57"/>
<dbReference type="PANTHER" id="PTHR23017:SF3">
    <property type="entry name" value="G-PROTEIN COUPLED RECEPTORS FAMILY 1 PROFILE DOMAIN-CONTAINING PROTEIN"/>
    <property type="match status" value="1"/>
</dbReference>
<evidence type="ECO:0000256" key="1">
    <source>
        <dbReference type="SAM" id="Phobius"/>
    </source>
</evidence>
<evidence type="ECO:0000259" key="2">
    <source>
        <dbReference type="Pfam" id="PF10328"/>
    </source>
</evidence>
<feature type="transmembrane region" description="Helical" evidence="1">
    <location>
        <begin position="92"/>
        <end position="112"/>
    </location>
</feature>
<keyword evidence="1" id="KW-1133">Transmembrane helix</keyword>
<dbReference type="Pfam" id="PF10328">
    <property type="entry name" value="7TM_GPCR_Srx"/>
    <property type="match status" value="1"/>
</dbReference>
<sequence>MPTFRNAFFYICIFHLISNCVEFSLNLLWTGPATFLNLDNSVTNSFIGSRIAQIALVFWITSIYSQLQIAINRLIAIAFPMLYGRIFVGRKLLYFMSLFWVLTLCHAALFSWGKLLIKANIFISSLCWDVIR</sequence>
<dbReference type="Proteomes" id="UP001176961">
    <property type="component" value="Unassembled WGS sequence"/>
</dbReference>
<keyword evidence="1" id="KW-0472">Membrane</keyword>
<reference evidence="3" key="1">
    <citation type="submission" date="2023-07" db="EMBL/GenBank/DDBJ databases">
        <authorList>
            <consortium name="CYATHOMIX"/>
        </authorList>
    </citation>
    <scope>NUCLEOTIDE SEQUENCE</scope>
    <source>
        <strain evidence="3">N/A</strain>
    </source>
</reference>
<dbReference type="SUPFAM" id="SSF81321">
    <property type="entry name" value="Family A G protein-coupled receptor-like"/>
    <property type="match status" value="1"/>
</dbReference>
<dbReference type="EMBL" id="CATQJL010000305">
    <property type="protein sequence ID" value="CAJ0603202.1"/>
    <property type="molecule type" value="Genomic_DNA"/>
</dbReference>
<keyword evidence="4" id="KW-1185">Reference proteome</keyword>
<dbReference type="PANTHER" id="PTHR23017">
    <property type="entry name" value="SERPENTINE RECEPTOR, CLASS X"/>
    <property type="match status" value="1"/>
</dbReference>
<keyword evidence="1" id="KW-0812">Transmembrane</keyword>
<protein>
    <recommendedName>
        <fullName evidence="2">7TM GPCR serpentine receptor class x (Srx) domain-containing protein</fullName>
    </recommendedName>
</protein>
<name>A0AA36MB57_CYLNA</name>
<dbReference type="InterPro" id="IPR019430">
    <property type="entry name" value="7TM_GPCR_serpentine_rcpt_Srx"/>
</dbReference>
<evidence type="ECO:0000313" key="3">
    <source>
        <dbReference type="EMBL" id="CAJ0603202.1"/>
    </source>
</evidence>
<accession>A0AA36MB57</accession>
<proteinExistence type="predicted"/>
<evidence type="ECO:0000313" key="4">
    <source>
        <dbReference type="Proteomes" id="UP001176961"/>
    </source>
</evidence>
<feature type="domain" description="7TM GPCR serpentine receptor class x (Srx)" evidence="2">
    <location>
        <begin position="1"/>
        <end position="110"/>
    </location>
</feature>
<feature type="transmembrane region" description="Helical" evidence="1">
    <location>
        <begin position="7"/>
        <end position="31"/>
    </location>
</feature>
<organism evidence="3 4">
    <name type="scientific">Cylicocyclus nassatus</name>
    <name type="common">Nematode worm</name>
    <dbReference type="NCBI Taxonomy" id="53992"/>
    <lineage>
        <taxon>Eukaryota</taxon>
        <taxon>Metazoa</taxon>
        <taxon>Ecdysozoa</taxon>
        <taxon>Nematoda</taxon>
        <taxon>Chromadorea</taxon>
        <taxon>Rhabditida</taxon>
        <taxon>Rhabditina</taxon>
        <taxon>Rhabditomorpha</taxon>
        <taxon>Strongyloidea</taxon>
        <taxon>Strongylidae</taxon>
        <taxon>Cylicocyclus</taxon>
    </lineage>
</organism>
<feature type="transmembrane region" description="Helical" evidence="1">
    <location>
        <begin position="51"/>
        <end position="71"/>
    </location>
</feature>